<dbReference type="RefSeq" id="WP_150759688.1">
    <property type="nucleotide sequence ID" value="NZ_CABVIE010000035.1"/>
</dbReference>
<accession>A0A8H2P083</accession>
<evidence type="ECO:0000256" key="6">
    <source>
        <dbReference type="RuleBase" id="RU364082"/>
    </source>
</evidence>
<evidence type="ECO:0000256" key="4">
    <source>
        <dbReference type="ARBA" id="ARBA00017099"/>
    </source>
</evidence>
<sequence>MRAFITGAHGQVGYELLQRVPSEFSAFGYRSQDLDISSSEQVLEAFKTIKPELVINAAAYTAVDEAESEAERAYAVNRDGVALLAAAAEELGIPIFHISTDYVFSGDKNEPYTPEDVTNPTGVYGLGKLAGEQQLQQRCSRNVILRTSWIFGSHGNNFFKTMLRLGRDRDALSVVSDQYGCPTSAGSIADTPWALASIYQKERHLKWGLYHYSGFPTCTWYDFAGEIFRQSISLDLLEKHPTLNVTTTAQYPPPAQRPASSVLDNQELEAYGLKPKNWRQELHMVLKQLAKN</sequence>
<evidence type="ECO:0000256" key="3">
    <source>
        <dbReference type="ARBA" id="ARBA00012929"/>
    </source>
</evidence>
<dbReference type="UniPathway" id="UPA00124"/>
<dbReference type="Gene3D" id="3.40.50.720">
    <property type="entry name" value="NAD(P)-binding Rossmann-like Domain"/>
    <property type="match status" value="1"/>
</dbReference>
<name>A0A8H2P083_PSEFL</name>
<dbReference type="CDD" id="cd05254">
    <property type="entry name" value="dTDP_HR_like_SDR_e"/>
    <property type="match status" value="1"/>
</dbReference>
<dbReference type="InterPro" id="IPR029903">
    <property type="entry name" value="RmlD-like-bd"/>
</dbReference>
<dbReference type="GO" id="GO:0019305">
    <property type="term" value="P:dTDP-rhamnose biosynthetic process"/>
    <property type="evidence" value="ECO:0007669"/>
    <property type="project" value="UniProtKB-UniPathway"/>
</dbReference>
<dbReference type="GO" id="GO:0009243">
    <property type="term" value="P:O antigen biosynthetic process"/>
    <property type="evidence" value="ECO:0007669"/>
    <property type="project" value="UniProtKB-UniPathway"/>
</dbReference>
<dbReference type="SUPFAM" id="SSF51735">
    <property type="entry name" value="NAD(P)-binding Rossmann-fold domains"/>
    <property type="match status" value="1"/>
</dbReference>
<keyword evidence="6" id="KW-0521">NADP</keyword>
<reference evidence="8 9" key="1">
    <citation type="submission" date="2019-09" db="EMBL/GenBank/DDBJ databases">
        <authorList>
            <person name="Chandra G."/>
            <person name="Truman W A."/>
        </authorList>
    </citation>
    <scope>NUCLEOTIDE SEQUENCE [LARGE SCALE GENOMIC DNA]</scope>
    <source>
        <strain evidence="8">PS900</strain>
    </source>
</reference>
<dbReference type="Proteomes" id="UP000325723">
    <property type="component" value="Unassembled WGS sequence"/>
</dbReference>
<comment type="pathway">
    <text evidence="1 6">Carbohydrate biosynthesis; dTDP-L-rhamnose biosynthesis.</text>
</comment>
<dbReference type="AlphaFoldDB" id="A0A8H2P083"/>
<protein>
    <recommendedName>
        <fullName evidence="4 6">dTDP-4-dehydrorhamnose reductase</fullName>
        <ecNumber evidence="3 6">1.1.1.133</ecNumber>
    </recommendedName>
</protein>
<evidence type="ECO:0000259" key="7">
    <source>
        <dbReference type="Pfam" id="PF04321"/>
    </source>
</evidence>
<dbReference type="NCBIfam" id="TIGR01214">
    <property type="entry name" value="rmlD"/>
    <property type="match status" value="1"/>
</dbReference>
<comment type="cofactor">
    <cofactor evidence="6">
        <name>Mg(2+)</name>
        <dbReference type="ChEBI" id="CHEBI:18420"/>
    </cofactor>
    <text evidence="6">Binds 1 Mg(2+) ion per monomer.</text>
</comment>
<dbReference type="EC" id="1.1.1.133" evidence="3 6"/>
<dbReference type="UniPathway" id="UPA00281"/>
<evidence type="ECO:0000313" key="9">
    <source>
        <dbReference type="Proteomes" id="UP000325723"/>
    </source>
</evidence>
<feature type="domain" description="RmlD-like substrate binding" evidence="7">
    <location>
        <begin position="1"/>
        <end position="289"/>
    </location>
</feature>
<evidence type="ECO:0000256" key="1">
    <source>
        <dbReference type="ARBA" id="ARBA00004781"/>
    </source>
</evidence>
<dbReference type="PANTHER" id="PTHR10491:SF4">
    <property type="entry name" value="METHIONINE ADENOSYLTRANSFERASE 2 SUBUNIT BETA"/>
    <property type="match status" value="1"/>
</dbReference>
<evidence type="ECO:0000256" key="2">
    <source>
        <dbReference type="ARBA" id="ARBA00010944"/>
    </source>
</evidence>
<gene>
    <name evidence="8" type="primary">rmlD_2</name>
    <name evidence="8" type="ORF">PS900_06110</name>
</gene>
<dbReference type="InterPro" id="IPR005913">
    <property type="entry name" value="dTDP_dehydrorham_reduct"/>
</dbReference>
<comment type="similarity">
    <text evidence="2 6">Belongs to the dTDP-4-dehydrorhamnose reductase family.</text>
</comment>
<dbReference type="EMBL" id="CABVIE010000035">
    <property type="protein sequence ID" value="VVP59779.1"/>
    <property type="molecule type" value="Genomic_DNA"/>
</dbReference>
<evidence type="ECO:0000313" key="8">
    <source>
        <dbReference type="EMBL" id="VVP59779.1"/>
    </source>
</evidence>
<comment type="catalytic activity">
    <reaction evidence="5 6">
        <text>dTDP-beta-L-rhamnose + NADP(+) = dTDP-4-dehydro-beta-L-rhamnose + NADPH + H(+)</text>
        <dbReference type="Rhea" id="RHEA:21796"/>
        <dbReference type="ChEBI" id="CHEBI:15378"/>
        <dbReference type="ChEBI" id="CHEBI:57510"/>
        <dbReference type="ChEBI" id="CHEBI:57783"/>
        <dbReference type="ChEBI" id="CHEBI:58349"/>
        <dbReference type="ChEBI" id="CHEBI:62830"/>
        <dbReference type="EC" id="1.1.1.133"/>
    </reaction>
</comment>
<dbReference type="Pfam" id="PF04321">
    <property type="entry name" value="RmlD_sub_bind"/>
    <property type="match status" value="1"/>
</dbReference>
<dbReference type="InterPro" id="IPR036291">
    <property type="entry name" value="NAD(P)-bd_dom_sf"/>
</dbReference>
<comment type="function">
    <text evidence="6">Catalyzes the reduction of dTDP-6-deoxy-L-lyxo-4-hexulose to yield dTDP-L-rhamnose.</text>
</comment>
<comment type="caution">
    <text evidence="8">The sequence shown here is derived from an EMBL/GenBank/DDBJ whole genome shotgun (WGS) entry which is preliminary data.</text>
</comment>
<evidence type="ECO:0000256" key="5">
    <source>
        <dbReference type="ARBA" id="ARBA00048200"/>
    </source>
</evidence>
<proteinExistence type="inferred from homology"/>
<organism evidence="8 9">
    <name type="scientific">Pseudomonas fluorescens</name>
    <dbReference type="NCBI Taxonomy" id="294"/>
    <lineage>
        <taxon>Bacteria</taxon>
        <taxon>Pseudomonadati</taxon>
        <taxon>Pseudomonadota</taxon>
        <taxon>Gammaproteobacteria</taxon>
        <taxon>Pseudomonadales</taxon>
        <taxon>Pseudomonadaceae</taxon>
        <taxon>Pseudomonas</taxon>
    </lineage>
</organism>
<dbReference type="GO" id="GO:0008831">
    <property type="term" value="F:dTDP-4-dehydrorhamnose reductase activity"/>
    <property type="evidence" value="ECO:0007669"/>
    <property type="project" value="UniProtKB-EC"/>
</dbReference>
<dbReference type="Gene3D" id="3.90.25.10">
    <property type="entry name" value="UDP-galactose 4-epimerase, domain 1"/>
    <property type="match status" value="1"/>
</dbReference>
<keyword evidence="6 8" id="KW-0560">Oxidoreductase</keyword>
<dbReference type="PANTHER" id="PTHR10491">
    <property type="entry name" value="DTDP-4-DEHYDRORHAMNOSE REDUCTASE"/>
    <property type="match status" value="1"/>
</dbReference>